<feature type="compositionally biased region" description="Polar residues" evidence="4">
    <location>
        <begin position="336"/>
        <end position="359"/>
    </location>
</feature>
<keyword evidence="2" id="KW-0238">DNA-binding</keyword>
<dbReference type="InterPro" id="IPR018060">
    <property type="entry name" value="HTH_AraC"/>
</dbReference>
<dbReference type="PROSITE" id="PS01124">
    <property type="entry name" value="HTH_ARAC_FAMILY_2"/>
    <property type="match status" value="1"/>
</dbReference>
<protein>
    <submittedName>
        <fullName evidence="6">AraC family transcriptional regulator</fullName>
    </submittedName>
</protein>
<feature type="domain" description="HTH araC/xylS-type" evidence="5">
    <location>
        <begin position="204"/>
        <end position="302"/>
    </location>
</feature>
<evidence type="ECO:0000313" key="6">
    <source>
        <dbReference type="EMBL" id="GIJ43744.1"/>
    </source>
</evidence>
<dbReference type="Gene3D" id="1.10.10.60">
    <property type="entry name" value="Homeodomain-like"/>
    <property type="match status" value="1"/>
</dbReference>
<sequence length="359" mass="38545">MRLRPWSIRVGPEAGQYDAPVDLITEAIGGLRSGVPYAHRVGESGDWGWSHPSFEGVGFYVLLAGEAWTAADNGPSHNVTAGDVVLCPNGARHAFSRRPRPLDDLPTCRHDKTGNSEDQLVEAEVICGAYLLPRGRVHPFLRGMPPLVVVPGRGAEQELLALLGQEVAEERPGTETTRAALIDLMLVKLLRSYAPPEEGDPGIAAALDAIHDNLRAPWSVRRLSEIAGLSRTVFTERFSSSIGKPPMAYVSGARLDLAARLLRSTTRPLSAIAHEVGYTSEFAFAAAFRRAYGAPPGRFRREAAAEPPSHDSAAGDEATTSRQLRTHSPQMPMVPSVQSRALSKPVTSQSANAAAPTSK</sequence>
<proteinExistence type="predicted"/>
<dbReference type="InterPro" id="IPR014710">
    <property type="entry name" value="RmlC-like_jellyroll"/>
</dbReference>
<accession>A0A8J3YEN5</accession>
<dbReference type="InterPro" id="IPR032783">
    <property type="entry name" value="AraC_lig"/>
</dbReference>
<dbReference type="Proteomes" id="UP000619260">
    <property type="component" value="Unassembled WGS sequence"/>
</dbReference>
<keyword evidence="1" id="KW-0805">Transcription regulation</keyword>
<evidence type="ECO:0000313" key="7">
    <source>
        <dbReference type="Proteomes" id="UP000619260"/>
    </source>
</evidence>
<feature type="region of interest" description="Disordered" evidence="4">
    <location>
        <begin position="300"/>
        <end position="359"/>
    </location>
</feature>
<dbReference type="GO" id="GO:0003700">
    <property type="term" value="F:DNA-binding transcription factor activity"/>
    <property type="evidence" value="ECO:0007669"/>
    <property type="project" value="InterPro"/>
</dbReference>
<gene>
    <name evidence="6" type="ORF">Val02_06300</name>
</gene>
<dbReference type="PROSITE" id="PS00041">
    <property type="entry name" value="HTH_ARAC_FAMILY_1"/>
    <property type="match status" value="1"/>
</dbReference>
<dbReference type="EMBL" id="BOPF01000002">
    <property type="protein sequence ID" value="GIJ43744.1"/>
    <property type="molecule type" value="Genomic_DNA"/>
</dbReference>
<dbReference type="InterPro" id="IPR011051">
    <property type="entry name" value="RmlC_Cupin_sf"/>
</dbReference>
<evidence type="ECO:0000256" key="3">
    <source>
        <dbReference type="ARBA" id="ARBA00023163"/>
    </source>
</evidence>
<name>A0A8J3YEN5_9ACTN</name>
<dbReference type="SMART" id="SM00342">
    <property type="entry name" value="HTH_ARAC"/>
    <property type="match status" value="1"/>
</dbReference>
<dbReference type="InterPro" id="IPR050204">
    <property type="entry name" value="AraC_XylS_family_regulators"/>
</dbReference>
<keyword evidence="3" id="KW-0804">Transcription</keyword>
<evidence type="ECO:0000256" key="1">
    <source>
        <dbReference type="ARBA" id="ARBA00023015"/>
    </source>
</evidence>
<dbReference type="SUPFAM" id="SSF51182">
    <property type="entry name" value="RmlC-like cupins"/>
    <property type="match status" value="1"/>
</dbReference>
<feature type="compositionally biased region" description="Polar residues" evidence="4">
    <location>
        <begin position="318"/>
        <end position="329"/>
    </location>
</feature>
<dbReference type="SUPFAM" id="SSF46689">
    <property type="entry name" value="Homeodomain-like"/>
    <property type="match status" value="2"/>
</dbReference>
<dbReference type="AlphaFoldDB" id="A0A8J3YEN5"/>
<keyword evidence="7" id="KW-1185">Reference proteome</keyword>
<dbReference type="Gene3D" id="2.60.120.10">
    <property type="entry name" value="Jelly Rolls"/>
    <property type="match status" value="1"/>
</dbReference>
<dbReference type="InterPro" id="IPR009057">
    <property type="entry name" value="Homeodomain-like_sf"/>
</dbReference>
<comment type="caution">
    <text evidence="6">The sequence shown here is derived from an EMBL/GenBank/DDBJ whole genome shotgun (WGS) entry which is preliminary data.</text>
</comment>
<dbReference type="PANTHER" id="PTHR46796:SF7">
    <property type="entry name" value="ARAC FAMILY TRANSCRIPTIONAL REGULATOR"/>
    <property type="match status" value="1"/>
</dbReference>
<reference evidence="6" key="1">
    <citation type="submission" date="2021-01" db="EMBL/GenBank/DDBJ databases">
        <title>Whole genome shotgun sequence of Virgisporangium aliadipatigenens NBRC 105644.</title>
        <authorList>
            <person name="Komaki H."/>
            <person name="Tamura T."/>
        </authorList>
    </citation>
    <scope>NUCLEOTIDE SEQUENCE</scope>
    <source>
        <strain evidence="6">NBRC 105644</strain>
    </source>
</reference>
<evidence type="ECO:0000256" key="2">
    <source>
        <dbReference type="ARBA" id="ARBA00023125"/>
    </source>
</evidence>
<dbReference type="Pfam" id="PF12833">
    <property type="entry name" value="HTH_18"/>
    <property type="match status" value="1"/>
</dbReference>
<evidence type="ECO:0000256" key="4">
    <source>
        <dbReference type="SAM" id="MobiDB-lite"/>
    </source>
</evidence>
<dbReference type="InterPro" id="IPR018062">
    <property type="entry name" value="HTH_AraC-typ_CS"/>
</dbReference>
<evidence type="ECO:0000259" key="5">
    <source>
        <dbReference type="PROSITE" id="PS01124"/>
    </source>
</evidence>
<dbReference type="PANTHER" id="PTHR46796">
    <property type="entry name" value="HTH-TYPE TRANSCRIPTIONAL ACTIVATOR RHAS-RELATED"/>
    <property type="match status" value="1"/>
</dbReference>
<dbReference type="GO" id="GO:0043565">
    <property type="term" value="F:sequence-specific DNA binding"/>
    <property type="evidence" value="ECO:0007669"/>
    <property type="project" value="InterPro"/>
</dbReference>
<dbReference type="Pfam" id="PF12852">
    <property type="entry name" value="Cupin_6"/>
    <property type="match status" value="1"/>
</dbReference>
<organism evidence="6 7">
    <name type="scientific">Virgisporangium aliadipatigenens</name>
    <dbReference type="NCBI Taxonomy" id="741659"/>
    <lineage>
        <taxon>Bacteria</taxon>
        <taxon>Bacillati</taxon>
        <taxon>Actinomycetota</taxon>
        <taxon>Actinomycetes</taxon>
        <taxon>Micromonosporales</taxon>
        <taxon>Micromonosporaceae</taxon>
        <taxon>Virgisporangium</taxon>
    </lineage>
</organism>